<proteinExistence type="inferred from homology"/>
<dbReference type="InterPro" id="IPR036388">
    <property type="entry name" value="WH-like_DNA-bd_sf"/>
</dbReference>
<dbReference type="GO" id="GO:0046872">
    <property type="term" value="F:metal ion binding"/>
    <property type="evidence" value="ECO:0007669"/>
    <property type="project" value="UniProtKB-KW"/>
</dbReference>
<dbReference type="EMBL" id="PDND01000061">
    <property type="protein sequence ID" value="PGH33520.1"/>
    <property type="molecule type" value="Genomic_DNA"/>
</dbReference>
<keyword evidence="6" id="KW-0862">Zinc</keyword>
<dbReference type="InterPro" id="IPR041516">
    <property type="entry name" value="LACTB2_WH"/>
</dbReference>
<dbReference type="Gene3D" id="3.60.15.10">
    <property type="entry name" value="Ribonuclease Z/Hydroxyacylglutathione hydrolase-like"/>
    <property type="match status" value="1"/>
</dbReference>
<accession>A0A2B7ZJM1</accession>
<dbReference type="FunFam" id="1.10.10.10:FF:000328">
    <property type="entry name" value="Lactamase beta 2"/>
    <property type="match status" value="1"/>
</dbReference>
<dbReference type="STRING" id="73230.A0A2B7ZJM1"/>
<organism evidence="9 10">
    <name type="scientific">[Emmonsia] crescens</name>
    <dbReference type="NCBI Taxonomy" id="73230"/>
    <lineage>
        <taxon>Eukaryota</taxon>
        <taxon>Fungi</taxon>
        <taxon>Dikarya</taxon>
        <taxon>Ascomycota</taxon>
        <taxon>Pezizomycotina</taxon>
        <taxon>Eurotiomycetes</taxon>
        <taxon>Eurotiomycetidae</taxon>
        <taxon>Onygenales</taxon>
        <taxon>Ajellomycetaceae</taxon>
        <taxon>Emergomyces</taxon>
    </lineage>
</organism>
<dbReference type="Pfam" id="PF00753">
    <property type="entry name" value="Lactamase_B"/>
    <property type="match status" value="1"/>
</dbReference>
<dbReference type="AlphaFoldDB" id="A0A2B7ZJM1"/>
<evidence type="ECO:0000256" key="1">
    <source>
        <dbReference type="ARBA" id="ARBA00001947"/>
    </source>
</evidence>
<comment type="caution">
    <text evidence="9">The sequence shown here is derived from an EMBL/GenBank/DDBJ whole genome shotgun (WGS) entry which is preliminary data.</text>
</comment>
<comment type="similarity">
    <text evidence="2">Belongs to the metallo-beta-lactamase superfamily. Glyoxalase II family.</text>
</comment>
<keyword evidence="10" id="KW-1185">Reference proteome</keyword>
<dbReference type="SMART" id="SM00849">
    <property type="entry name" value="Lactamase_B"/>
    <property type="match status" value="1"/>
</dbReference>
<evidence type="ECO:0000259" key="8">
    <source>
        <dbReference type="SMART" id="SM00849"/>
    </source>
</evidence>
<dbReference type="SUPFAM" id="SSF56281">
    <property type="entry name" value="Metallo-hydrolase/oxidoreductase"/>
    <property type="match status" value="1"/>
</dbReference>
<dbReference type="FunFam" id="3.60.15.10:FF:000041">
    <property type="entry name" value="Metallo-beta-lactamase domain protein"/>
    <property type="match status" value="1"/>
</dbReference>
<dbReference type="Gene3D" id="1.10.10.10">
    <property type="entry name" value="Winged helix-like DNA-binding domain superfamily/Winged helix DNA-binding domain"/>
    <property type="match status" value="1"/>
</dbReference>
<evidence type="ECO:0000256" key="7">
    <source>
        <dbReference type="ARBA" id="ARBA00033382"/>
    </source>
</evidence>
<evidence type="ECO:0000313" key="10">
    <source>
        <dbReference type="Proteomes" id="UP000226031"/>
    </source>
</evidence>
<gene>
    <name evidence="9" type="ORF">GX50_03677</name>
</gene>
<evidence type="ECO:0000256" key="4">
    <source>
        <dbReference type="ARBA" id="ARBA00022723"/>
    </source>
</evidence>
<dbReference type="InterPro" id="IPR047921">
    <property type="entry name" value="LACTB2-like_MBL-fold"/>
</dbReference>
<keyword evidence="4" id="KW-0479">Metal-binding</keyword>
<protein>
    <recommendedName>
        <fullName evidence="3">Lactamase-like protein nscB</fullName>
    </recommendedName>
    <alternativeName>
        <fullName evidence="7">Neosartoricin B biosynthesis protein B</fullName>
    </alternativeName>
</protein>
<dbReference type="InterPro" id="IPR001279">
    <property type="entry name" value="Metallo-B-lactamas"/>
</dbReference>
<evidence type="ECO:0000256" key="5">
    <source>
        <dbReference type="ARBA" id="ARBA00022801"/>
    </source>
</evidence>
<dbReference type="Proteomes" id="UP000226031">
    <property type="component" value="Unassembled WGS sequence"/>
</dbReference>
<feature type="domain" description="Metallo-beta-lactamase" evidence="8">
    <location>
        <begin position="9"/>
        <end position="164"/>
    </location>
</feature>
<dbReference type="InterPro" id="IPR050662">
    <property type="entry name" value="Sec-metab_biosynth-thioest"/>
</dbReference>
<evidence type="ECO:0000313" key="9">
    <source>
        <dbReference type="EMBL" id="PGH33520.1"/>
    </source>
</evidence>
<dbReference type="VEuPathDB" id="FungiDB:EMCG_06931"/>
<evidence type="ECO:0000256" key="3">
    <source>
        <dbReference type="ARBA" id="ARBA00018739"/>
    </source>
</evidence>
<keyword evidence="5" id="KW-0378">Hydrolase</keyword>
<evidence type="ECO:0000256" key="6">
    <source>
        <dbReference type="ARBA" id="ARBA00022833"/>
    </source>
</evidence>
<dbReference type="InterPro" id="IPR036866">
    <property type="entry name" value="RibonucZ/Hydroxyglut_hydro"/>
</dbReference>
<comment type="cofactor">
    <cofactor evidence="1">
        <name>Zn(2+)</name>
        <dbReference type="ChEBI" id="CHEBI:29105"/>
    </cofactor>
</comment>
<name>A0A2B7ZJM1_9EURO</name>
<dbReference type="PANTHER" id="PTHR23131">
    <property type="entry name" value="ENDORIBONUCLEASE LACTB2"/>
    <property type="match status" value="1"/>
</dbReference>
<sequence length="271" mass="30584">MLCFEFDAGTNTYLIGQGHERLLIDTGEGRPIWSESLKSTLENEKVTIKTALLTHWHPDHIRGVPDLLKICPDVEIHKNQPDADRQLNIEDGQVFKVEGATLRAYRTPGHTKDHMVFVLDEEDAMFTGDNVLGHGTSVFEDLEVYLSTLEKMQYCFSGRAYPGHGAVIEDGNAKIAEYIQHRQQREDEVLQVLTYGLLLSEIDGPPPPVKREELRSWTSMELVKVIYHDIPPNLHVPASHGVLQVLKKLEGERKVVRVASDGAEERFVVVV</sequence>
<dbReference type="GO" id="GO:0044550">
    <property type="term" value="P:secondary metabolite biosynthetic process"/>
    <property type="evidence" value="ECO:0007669"/>
    <property type="project" value="TreeGrafter"/>
</dbReference>
<dbReference type="CDD" id="cd07722">
    <property type="entry name" value="LACTB2-like_MBL-fold"/>
    <property type="match status" value="1"/>
</dbReference>
<dbReference type="PANTHER" id="PTHR23131:SF0">
    <property type="entry name" value="ENDORIBONUCLEASE LACTB2"/>
    <property type="match status" value="1"/>
</dbReference>
<dbReference type="Pfam" id="PF17778">
    <property type="entry name" value="WHD_BLACT"/>
    <property type="match status" value="1"/>
</dbReference>
<dbReference type="GO" id="GO:0016787">
    <property type="term" value="F:hydrolase activity"/>
    <property type="evidence" value="ECO:0007669"/>
    <property type="project" value="UniProtKB-KW"/>
</dbReference>
<reference evidence="9 10" key="1">
    <citation type="submission" date="2017-10" db="EMBL/GenBank/DDBJ databases">
        <title>Comparative genomics in systemic dimorphic fungi from Ajellomycetaceae.</title>
        <authorList>
            <person name="Munoz J.F."/>
            <person name="Mcewen J.G."/>
            <person name="Clay O.K."/>
            <person name="Cuomo C.A."/>
        </authorList>
    </citation>
    <scope>NUCLEOTIDE SEQUENCE [LARGE SCALE GENOMIC DNA]</scope>
    <source>
        <strain evidence="9 10">UAMH4076</strain>
    </source>
</reference>
<evidence type="ECO:0000256" key="2">
    <source>
        <dbReference type="ARBA" id="ARBA00006759"/>
    </source>
</evidence>